<keyword evidence="3" id="KW-1185">Reference proteome</keyword>
<dbReference type="EMBL" id="BMAT01013831">
    <property type="protein sequence ID" value="GFS20975.1"/>
    <property type="molecule type" value="Genomic_DNA"/>
</dbReference>
<evidence type="ECO:0000256" key="1">
    <source>
        <dbReference type="SAM" id="MobiDB-lite"/>
    </source>
</evidence>
<evidence type="ECO:0000313" key="2">
    <source>
        <dbReference type="EMBL" id="GFS20975.1"/>
    </source>
</evidence>
<feature type="compositionally biased region" description="Low complexity" evidence="1">
    <location>
        <begin position="13"/>
        <end position="22"/>
    </location>
</feature>
<dbReference type="Proteomes" id="UP000762676">
    <property type="component" value="Unassembled WGS sequence"/>
</dbReference>
<feature type="region of interest" description="Disordered" evidence="1">
    <location>
        <begin position="1"/>
        <end position="26"/>
    </location>
</feature>
<proteinExistence type="predicted"/>
<reference evidence="2 3" key="1">
    <citation type="journal article" date="2021" name="Elife">
        <title>Chloroplast acquisition without the gene transfer in kleptoplastic sea slugs, Plakobranchus ocellatus.</title>
        <authorList>
            <person name="Maeda T."/>
            <person name="Takahashi S."/>
            <person name="Yoshida T."/>
            <person name="Shimamura S."/>
            <person name="Takaki Y."/>
            <person name="Nagai Y."/>
            <person name="Toyoda A."/>
            <person name="Suzuki Y."/>
            <person name="Arimoto A."/>
            <person name="Ishii H."/>
            <person name="Satoh N."/>
            <person name="Nishiyama T."/>
            <person name="Hasebe M."/>
            <person name="Maruyama T."/>
            <person name="Minagawa J."/>
            <person name="Obokata J."/>
            <person name="Shigenobu S."/>
        </authorList>
    </citation>
    <scope>NUCLEOTIDE SEQUENCE [LARGE SCALE GENOMIC DNA]</scope>
</reference>
<name>A0AAV4JGP5_9GAST</name>
<accession>A0AAV4JGP5</accession>
<feature type="compositionally biased region" description="Basic and acidic residues" evidence="1">
    <location>
        <begin position="56"/>
        <end position="73"/>
    </location>
</feature>
<gene>
    <name evidence="2" type="ORF">ElyMa_006912100</name>
</gene>
<dbReference type="AlphaFoldDB" id="A0AAV4JGP5"/>
<protein>
    <submittedName>
        <fullName evidence="2">Uncharacterized protein</fullName>
    </submittedName>
</protein>
<sequence>MADENSKKATNHSGTSSQSKSSSAEELEFQIAADLTLYANPLRCLTAGKKSSADTAQEKPAHAHKEKTHKEGGEEIIAADLTKYGSPLDDK</sequence>
<comment type="caution">
    <text evidence="2">The sequence shown here is derived from an EMBL/GenBank/DDBJ whole genome shotgun (WGS) entry which is preliminary data.</text>
</comment>
<feature type="region of interest" description="Disordered" evidence="1">
    <location>
        <begin position="49"/>
        <end position="91"/>
    </location>
</feature>
<evidence type="ECO:0000313" key="3">
    <source>
        <dbReference type="Proteomes" id="UP000762676"/>
    </source>
</evidence>
<organism evidence="2 3">
    <name type="scientific">Elysia marginata</name>
    <dbReference type="NCBI Taxonomy" id="1093978"/>
    <lineage>
        <taxon>Eukaryota</taxon>
        <taxon>Metazoa</taxon>
        <taxon>Spiralia</taxon>
        <taxon>Lophotrochozoa</taxon>
        <taxon>Mollusca</taxon>
        <taxon>Gastropoda</taxon>
        <taxon>Heterobranchia</taxon>
        <taxon>Euthyneura</taxon>
        <taxon>Panpulmonata</taxon>
        <taxon>Sacoglossa</taxon>
        <taxon>Placobranchoidea</taxon>
        <taxon>Plakobranchidae</taxon>
        <taxon>Elysia</taxon>
    </lineage>
</organism>